<evidence type="ECO:0000256" key="1">
    <source>
        <dbReference type="SAM" id="SignalP"/>
    </source>
</evidence>
<feature type="domain" description="Retrovirus-related Pol polyprotein from transposon TNT 1-94-like beta-barrel" evidence="2">
    <location>
        <begin position="72"/>
        <end position="144"/>
    </location>
</feature>
<feature type="signal peptide" evidence="1">
    <location>
        <begin position="1"/>
        <end position="16"/>
    </location>
</feature>
<name>G7KZ14_MEDTR</name>
<dbReference type="PaxDb" id="3880-AES79018"/>
<reference evidence="3 5" key="2">
    <citation type="journal article" date="2014" name="BMC Genomics">
        <title>An improved genome release (version Mt4.0) for the model legume Medicago truncatula.</title>
        <authorList>
            <person name="Tang H."/>
            <person name="Krishnakumar V."/>
            <person name="Bidwell S."/>
            <person name="Rosen B."/>
            <person name="Chan A."/>
            <person name="Zhou S."/>
            <person name="Gentzbittel L."/>
            <person name="Childs K.L."/>
            <person name="Yandell M."/>
            <person name="Gundlach H."/>
            <person name="Mayer K.F."/>
            <person name="Schwartz D.C."/>
            <person name="Town C.D."/>
        </authorList>
    </citation>
    <scope>GENOME REANNOTATION</scope>
    <source>
        <strain evidence="4 5">cv. Jemalong A17</strain>
    </source>
</reference>
<evidence type="ECO:0000313" key="5">
    <source>
        <dbReference type="Proteomes" id="UP000002051"/>
    </source>
</evidence>
<dbReference type="EnsemblPlants" id="AES79018">
    <property type="protein sequence ID" value="AES79018"/>
    <property type="gene ID" value="MTR_7g052570"/>
</dbReference>
<organism evidence="3 5">
    <name type="scientific">Medicago truncatula</name>
    <name type="common">Barrel medic</name>
    <name type="synonym">Medicago tribuloides</name>
    <dbReference type="NCBI Taxonomy" id="3880"/>
    <lineage>
        <taxon>Eukaryota</taxon>
        <taxon>Viridiplantae</taxon>
        <taxon>Streptophyta</taxon>
        <taxon>Embryophyta</taxon>
        <taxon>Tracheophyta</taxon>
        <taxon>Spermatophyta</taxon>
        <taxon>Magnoliopsida</taxon>
        <taxon>eudicotyledons</taxon>
        <taxon>Gunneridae</taxon>
        <taxon>Pentapetalae</taxon>
        <taxon>rosids</taxon>
        <taxon>fabids</taxon>
        <taxon>Fabales</taxon>
        <taxon>Fabaceae</taxon>
        <taxon>Papilionoideae</taxon>
        <taxon>50 kb inversion clade</taxon>
        <taxon>NPAAA clade</taxon>
        <taxon>Hologalegina</taxon>
        <taxon>IRL clade</taxon>
        <taxon>Trifolieae</taxon>
        <taxon>Medicago</taxon>
    </lineage>
</organism>
<evidence type="ECO:0000259" key="2">
    <source>
        <dbReference type="Pfam" id="PF22936"/>
    </source>
</evidence>
<sequence length="236" mass="26235">MLWFLLLLLLMNLASLLMFLMQGHPNFNKAASPPTGLVSNHINTSIAHATDSNQTSIFSVVFCAIDYAPHHWILDLGSNDHICSSLSSFTSFYKIKPINVNLPNCSSVLVKHEGNVSFSSSLYLINVLYSFAFNLNLISISKLYKSISCFVQFSTDSCIIQDLNTRKMIGLGDNLNGLYRLVVHVDSSKSSSFTSFNKKCSAFCNNISKPESTVIPCSALWHVRLGHLSHQRLSHI</sequence>
<accession>G7KZ14</accession>
<dbReference type="AlphaFoldDB" id="G7KZ14"/>
<accession>A0A0C3W5W9</accession>
<evidence type="ECO:0000313" key="3">
    <source>
        <dbReference type="EMBL" id="AES79018.2"/>
    </source>
</evidence>
<proteinExistence type="predicted"/>
<reference evidence="3 5" key="1">
    <citation type="journal article" date="2011" name="Nature">
        <title>The Medicago genome provides insight into the evolution of rhizobial symbioses.</title>
        <authorList>
            <person name="Young N.D."/>
            <person name="Debelle F."/>
            <person name="Oldroyd G.E."/>
            <person name="Geurts R."/>
            <person name="Cannon S.B."/>
            <person name="Udvardi M.K."/>
            <person name="Benedito V.A."/>
            <person name="Mayer K.F."/>
            <person name="Gouzy J."/>
            <person name="Schoof H."/>
            <person name="Van de Peer Y."/>
            <person name="Proost S."/>
            <person name="Cook D.R."/>
            <person name="Meyers B.C."/>
            <person name="Spannagl M."/>
            <person name="Cheung F."/>
            <person name="De Mita S."/>
            <person name="Krishnakumar V."/>
            <person name="Gundlach H."/>
            <person name="Zhou S."/>
            <person name="Mudge J."/>
            <person name="Bharti A.K."/>
            <person name="Murray J.D."/>
            <person name="Naoumkina M.A."/>
            <person name="Rosen B."/>
            <person name="Silverstein K.A."/>
            <person name="Tang H."/>
            <person name="Rombauts S."/>
            <person name="Zhao P.X."/>
            <person name="Zhou P."/>
            <person name="Barbe V."/>
            <person name="Bardou P."/>
            <person name="Bechner M."/>
            <person name="Bellec A."/>
            <person name="Berger A."/>
            <person name="Berges H."/>
            <person name="Bidwell S."/>
            <person name="Bisseling T."/>
            <person name="Choisne N."/>
            <person name="Couloux A."/>
            <person name="Denny R."/>
            <person name="Deshpande S."/>
            <person name="Dai X."/>
            <person name="Doyle J.J."/>
            <person name="Dudez A.M."/>
            <person name="Farmer A.D."/>
            <person name="Fouteau S."/>
            <person name="Franken C."/>
            <person name="Gibelin C."/>
            <person name="Gish J."/>
            <person name="Goldstein S."/>
            <person name="Gonzalez A.J."/>
            <person name="Green P.J."/>
            <person name="Hallab A."/>
            <person name="Hartog M."/>
            <person name="Hua A."/>
            <person name="Humphray S.J."/>
            <person name="Jeong D.H."/>
            <person name="Jing Y."/>
            <person name="Jocker A."/>
            <person name="Kenton S.M."/>
            <person name="Kim D.J."/>
            <person name="Klee K."/>
            <person name="Lai H."/>
            <person name="Lang C."/>
            <person name="Lin S."/>
            <person name="Macmil S.L."/>
            <person name="Magdelenat G."/>
            <person name="Matthews L."/>
            <person name="McCorrison J."/>
            <person name="Monaghan E.L."/>
            <person name="Mun J.H."/>
            <person name="Najar F.Z."/>
            <person name="Nicholson C."/>
            <person name="Noirot C."/>
            <person name="O'Bleness M."/>
            <person name="Paule C.R."/>
            <person name="Poulain J."/>
            <person name="Prion F."/>
            <person name="Qin B."/>
            <person name="Qu C."/>
            <person name="Retzel E.F."/>
            <person name="Riddle C."/>
            <person name="Sallet E."/>
            <person name="Samain S."/>
            <person name="Samson N."/>
            <person name="Sanders I."/>
            <person name="Saurat O."/>
            <person name="Scarpelli C."/>
            <person name="Schiex T."/>
            <person name="Segurens B."/>
            <person name="Severin A.J."/>
            <person name="Sherrier D.J."/>
            <person name="Shi R."/>
            <person name="Sims S."/>
            <person name="Singer S.R."/>
            <person name="Sinharoy S."/>
            <person name="Sterck L."/>
            <person name="Viollet A."/>
            <person name="Wang B.B."/>
            <person name="Wang K."/>
            <person name="Wang M."/>
            <person name="Wang X."/>
            <person name="Warfsmann J."/>
            <person name="Weissenbach J."/>
            <person name="White D.D."/>
            <person name="White J.D."/>
            <person name="Wiley G.B."/>
            <person name="Wincker P."/>
            <person name="Xing Y."/>
            <person name="Yang L."/>
            <person name="Yao Z."/>
            <person name="Ying F."/>
            <person name="Zhai J."/>
            <person name="Zhou L."/>
            <person name="Zuber A."/>
            <person name="Denarie J."/>
            <person name="Dixon R.A."/>
            <person name="May G.D."/>
            <person name="Schwartz D.C."/>
            <person name="Rogers J."/>
            <person name="Quetier F."/>
            <person name="Town C.D."/>
            <person name="Roe B.A."/>
        </authorList>
    </citation>
    <scope>NUCLEOTIDE SEQUENCE [LARGE SCALE GENOMIC DNA]</scope>
    <source>
        <strain evidence="3">A17</strain>
        <strain evidence="4 5">cv. Jemalong A17</strain>
    </source>
</reference>
<keyword evidence="3" id="KW-0812">Transmembrane</keyword>
<dbReference type="eggNOG" id="KOG0017">
    <property type="taxonomic scope" value="Eukaryota"/>
</dbReference>
<feature type="chain" id="PRO_5014573938" evidence="1">
    <location>
        <begin position="17"/>
        <end position="236"/>
    </location>
</feature>
<dbReference type="EMBL" id="CM001223">
    <property type="protein sequence ID" value="AES79018.2"/>
    <property type="molecule type" value="Genomic_DNA"/>
</dbReference>
<keyword evidence="5" id="KW-1185">Reference proteome</keyword>
<keyword evidence="1" id="KW-0732">Signal</keyword>
<protein>
    <submittedName>
        <fullName evidence="3">Transmembrane protein, putative</fullName>
    </submittedName>
</protein>
<reference evidence="4" key="3">
    <citation type="submission" date="2015-04" db="UniProtKB">
        <authorList>
            <consortium name="EnsemblPlants"/>
        </authorList>
    </citation>
    <scope>IDENTIFICATION</scope>
    <source>
        <strain evidence="4">cv. Jemalong A17</strain>
    </source>
</reference>
<gene>
    <name evidence="3" type="ordered locus">MTR_7g052570</name>
</gene>
<dbReference type="Proteomes" id="UP000002051">
    <property type="component" value="Unassembled WGS sequence"/>
</dbReference>
<evidence type="ECO:0000313" key="4">
    <source>
        <dbReference type="EnsemblPlants" id="AES79018"/>
    </source>
</evidence>
<dbReference type="InterPro" id="IPR054722">
    <property type="entry name" value="PolX-like_BBD"/>
</dbReference>
<dbReference type="HOGENOM" id="CLU_1176951_0_0_1"/>
<keyword evidence="3" id="KW-0472">Membrane</keyword>
<dbReference type="Pfam" id="PF22936">
    <property type="entry name" value="Pol_BBD"/>
    <property type="match status" value="1"/>
</dbReference>